<dbReference type="OrthoDB" id="9803467at2"/>
<dbReference type="RefSeq" id="WP_022528036.1">
    <property type="nucleotide sequence ID" value="NZ_KI271582.1"/>
</dbReference>
<sequence length="332" mass="36253">MKPTETLIQRLVTAHVVPGVSYALMDGDAVAANVLGQAAWYPAPERLTPNAQYDLASLTKVVGTLTVFLQAVQDGLLTPASPVADFLPSVTDRRVTFRHLLTHTSGIAGYIPHRDALPAPALRDAILHLPVTAAFEQKPVYSDTNLLDTGFVLEKLYGAPIHDLIATRVLAPLGLSGASFQPTLPVPTLFNRQTGRNFAGIVHDPKSRVLGAHSGSAGLFSDLPSLVRFAQWYLGQWAPADPPVAQETLVPLWHDWAPHHGQRSLGWDLRYTPAGTPVLYHTGFTGTFIALDRQHQQGLIVLTNRVYPNGHNDRFLADRELILNTWLAEIDS</sequence>
<evidence type="ECO:0000259" key="2">
    <source>
        <dbReference type="Pfam" id="PF00144"/>
    </source>
</evidence>
<organism evidence="3 4">
    <name type="scientific">Schleiferilactobacillus shenzhenensis LY-73</name>
    <dbReference type="NCBI Taxonomy" id="1231336"/>
    <lineage>
        <taxon>Bacteria</taxon>
        <taxon>Bacillati</taxon>
        <taxon>Bacillota</taxon>
        <taxon>Bacilli</taxon>
        <taxon>Lactobacillales</taxon>
        <taxon>Lactobacillaceae</taxon>
        <taxon>Schleiferilactobacillus</taxon>
    </lineage>
</organism>
<evidence type="ECO:0000313" key="4">
    <source>
        <dbReference type="Proteomes" id="UP000030647"/>
    </source>
</evidence>
<dbReference type="InterPro" id="IPR001466">
    <property type="entry name" value="Beta-lactam-related"/>
</dbReference>
<evidence type="ECO:0000256" key="1">
    <source>
        <dbReference type="ARBA" id="ARBA00022801"/>
    </source>
</evidence>
<feature type="domain" description="Beta-lactamase-related" evidence="2">
    <location>
        <begin position="6"/>
        <end position="311"/>
    </location>
</feature>
<dbReference type="SUPFAM" id="SSF56601">
    <property type="entry name" value="beta-lactamase/transpeptidase-like"/>
    <property type="match status" value="1"/>
</dbReference>
<dbReference type="Gene3D" id="3.40.710.10">
    <property type="entry name" value="DD-peptidase/beta-lactamase superfamily"/>
    <property type="match status" value="1"/>
</dbReference>
<gene>
    <name evidence="3" type="ORF">L248_0089</name>
</gene>
<accession>U4TSK8</accession>
<dbReference type="Proteomes" id="UP000030647">
    <property type="component" value="Unassembled WGS sequence"/>
</dbReference>
<keyword evidence="4" id="KW-1185">Reference proteome</keyword>
<dbReference type="STRING" id="1231336.L248_0089"/>
<dbReference type="InterPro" id="IPR012338">
    <property type="entry name" value="Beta-lactam/transpept-like"/>
</dbReference>
<dbReference type="PANTHER" id="PTHR43283:SF11">
    <property type="entry name" value="BETA-LACTAMASE-RELATED DOMAIN-CONTAINING PROTEIN"/>
    <property type="match status" value="1"/>
</dbReference>
<name>U4TSK8_9LACO</name>
<dbReference type="PANTHER" id="PTHR43283">
    <property type="entry name" value="BETA-LACTAMASE-RELATED"/>
    <property type="match status" value="1"/>
</dbReference>
<dbReference type="EMBL" id="KI271582">
    <property type="protein sequence ID" value="ERL66410.1"/>
    <property type="molecule type" value="Genomic_DNA"/>
</dbReference>
<dbReference type="HOGENOM" id="CLU_020027_1_0_9"/>
<keyword evidence="1" id="KW-0378">Hydrolase</keyword>
<evidence type="ECO:0000313" key="3">
    <source>
        <dbReference type="EMBL" id="ERL66410.1"/>
    </source>
</evidence>
<proteinExistence type="predicted"/>
<dbReference type="GO" id="GO:0016787">
    <property type="term" value="F:hydrolase activity"/>
    <property type="evidence" value="ECO:0007669"/>
    <property type="project" value="UniProtKB-KW"/>
</dbReference>
<dbReference type="eggNOG" id="COG1680">
    <property type="taxonomic scope" value="Bacteria"/>
</dbReference>
<dbReference type="InterPro" id="IPR050789">
    <property type="entry name" value="Diverse_Enzym_Activities"/>
</dbReference>
<protein>
    <recommendedName>
        <fullName evidence="2">Beta-lactamase-related domain-containing protein</fullName>
    </recommendedName>
</protein>
<reference evidence="4" key="1">
    <citation type="journal article" date="2013" name="Genome Announc.">
        <title>Whole-Genome Sequencing of Lactobacillus shenzhenensis Strain LY-73T.</title>
        <authorList>
            <person name="Lin Z."/>
            <person name="Liu Z."/>
            <person name="Yang R."/>
            <person name="Zou Y."/>
            <person name="Wan D."/>
            <person name="Chen J."/>
            <person name="Guo M."/>
            <person name="Zhao J."/>
            <person name="Fang C."/>
            <person name="Yang R."/>
            <person name="Liu F."/>
        </authorList>
    </citation>
    <scope>NUCLEOTIDE SEQUENCE [LARGE SCALE GENOMIC DNA]</scope>
    <source>
        <strain evidence="4">LY-73</strain>
    </source>
</reference>
<dbReference type="AlphaFoldDB" id="U4TSK8"/>
<dbReference type="Pfam" id="PF00144">
    <property type="entry name" value="Beta-lactamase"/>
    <property type="match status" value="1"/>
</dbReference>